<evidence type="ECO:0000259" key="11">
    <source>
        <dbReference type="Pfam" id="PF02108"/>
    </source>
</evidence>
<keyword evidence="12" id="KW-0969">Cilium</keyword>
<evidence type="ECO:0000256" key="8">
    <source>
        <dbReference type="ARBA" id="ARBA00022927"/>
    </source>
</evidence>
<name>A0ABU8VC20_9BURK</name>
<keyword evidence="12" id="KW-0966">Cell projection</keyword>
<feature type="compositionally biased region" description="Basic and acidic residues" evidence="10">
    <location>
        <begin position="99"/>
        <end position="117"/>
    </location>
</feature>
<dbReference type="PRINTS" id="PR01003">
    <property type="entry name" value="FLGFLIH"/>
</dbReference>
<keyword evidence="13" id="KW-1185">Reference proteome</keyword>
<evidence type="ECO:0000256" key="1">
    <source>
        <dbReference type="ARBA" id="ARBA00003041"/>
    </source>
</evidence>
<feature type="region of interest" description="Disordered" evidence="10">
    <location>
        <begin position="99"/>
        <end position="121"/>
    </location>
</feature>
<keyword evidence="5" id="KW-0813">Transport</keyword>
<evidence type="ECO:0000313" key="12">
    <source>
        <dbReference type="EMBL" id="MEJ8811105.1"/>
    </source>
</evidence>
<evidence type="ECO:0000256" key="6">
    <source>
        <dbReference type="ARBA" id="ARBA00022490"/>
    </source>
</evidence>
<feature type="region of interest" description="Disordered" evidence="10">
    <location>
        <begin position="22"/>
        <end position="52"/>
    </location>
</feature>
<keyword evidence="8" id="KW-0653">Protein transport</keyword>
<keyword evidence="6" id="KW-0963">Cytoplasm</keyword>
<feature type="compositionally biased region" description="Pro residues" evidence="10">
    <location>
        <begin position="25"/>
        <end position="35"/>
    </location>
</feature>
<evidence type="ECO:0000256" key="10">
    <source>
        <dbReference type="SAM" id="MobiDB-lite"/>
    </source>
</evidence>
<evidence type="ECO:0000256" key="4">
    <source>
        <dbReference type="ARBA" id="ARBA00016507"/>
    </source>
</evidence>
<evidence type="ECO:0000256" key="7">
    <source>
        <dbReference type="ARBA" id="ARBA00022795"/>
    </source>
</evidence>
<evidence type="ECO:0000256" key="2">
    <source>
        <dbReference type="ARBA" id="ARBA00004496"/>
    </source>
</evidence>
<reference evidence="12 13" key="1">
    <citation type="submission" date="2024-03" db="EMBL/GenBank/DDBJ databases">
        <title>Novel species of the genus Variovorax.</title>
        <authorList>
            <person name="Liu Q."/>
            <person name="Xin Y.-H."/>
        </authorList>
    </citation>
    <scope>NUCLEOTIDE SEQUENCE [LARGE SCALE GENOMIC DNA]</scope>
    <source>
        <strain evidence="12 13">KACC 18899</strain>
    </source>
</reference>
<evidence type="ECO:0000256" key="9">
    <source>
        <dbReference type="ARBA" id="ARBA00023225"/>
    </source>
</evidence>
<feature type="domain" description="Flagellar assembly protein FliH/Type III secretion system HrpE" evidence="11">
    <location>
        <begin position="138"/>
        <end position="263"/>
    </location>
</feature>
<comment type="caution">
    <text evidence="12">The sequence shown here is derived from an EMBL/GenBank/DDBJ whole genome shotgun (WGS) entry which is preliminary data.</text>
</comment>
<dbReference type="Pfam" id="PF02108">
    <property type="entry name" value="FliH"/>
    <property type="match status" value="1"/>
</dbReference>
<accession>A0ABU8VC20</accession>
<keyword evidence="12" id="KW-0282">Flagellum</keyword>
<evidence type="ECO:0000313" key="13">
    <source>
        <dbReference type="Proteomes" id="UP001365846"/>
    </source>
</evidence>
<keyword evidence="9" id="KW-1006">Bacterial flagellum protein export</keyword>
<dbReference type="NCBIfam" id="NF004270">
    <property type="entry name" value="PRK05687.2-1"/>
    <property type="match status" value="1"/>
</dbReference>
<keyword evidence="7" id="KW-1005">Bacterial flagellum biogenesis</keyword>
<dbReference type="Proteomes" id="UP001365846">
    <property type="component" value="Unassembled WGS sequence"/>
</dbReference>
<dbReference type="InterPro" id="IPR018035">
    <property type="entry name" value="Flagellar_FliH/T3SS_HrpE"/>
</dbReference>
<protein>
    <recommendedName>
        <fullName evidence="4">Flagellar assembly protein FliH</fullName>
    </recommendedName>
</protein>
<comment type="function">
    <text evidence="1">Needed for flagellar regrowth and assembly.</text>
</comment>
<comment type="subcellular location">
    <subcellularLocation>
        <location evidence="2">Cytoplasm</location>
    </subcellularLocation>
</comment>
<dbReference type="PANTHER" id="PTHR34982:SF1">
    <property type="entry name" value="FLAGELLAR ASSEMBLY PROTEIN FLIH"/>
    <property type="match status" value="1"/>
</dbReference>
<dbReference type="RefSeq" id="WP_340356419.1">
    <property type="nucleotide sequence ID" value="NZ_JBBKZU010000003.1"/>
</dbReference>
<dbReference type="InterPro" id="IPR000563">
    <property type="entry name" value="Flag_FliH"/>
</dbReference>
<dbReference type="PANTHER" id="PTHR34982">
    <property type="entry name" value="YOP PROTEINS TRANSLOCATION PROTEIN L"/>
    <property type="match status" value="1"/>
</dbReference>
<dbReference type="InterPro" id="IPR051472">
    <property type="entry name" value="T3SS_Stator/FliH"/>
</dbReference>
<dbReference type="EMBL" id="JBBKZU010000003">
    <property type="protein sequence ID" value="MEJ8811105.1"/>
    <property type="molecule type" value="Genomic_DNA"/>
</dbReference>
<sequence>MTLSKQARHAFAPGARALLASAYTPPAPPATPAPPARAAAPQPSRPGKPVRSAWQRWEMDTLTEAQPADACQRLAAASAEVAPSPALLHAAELAQLRREARAAGEAEGRKEGLDKGRAQGLAEGHAEGVAAGLAAASAHAEQLRAIATTLPEALRRAEGEVADALLTLALDIARQVVHRTLSAEPEWVLPLVQDLLHAEPALQGEPRLLLHPDDVALVKNSLGNELEAAGWQVRADDTMTRGGCRVQSASGERDASLETRWKNVTTALRRDADAQGI</sequence>
<evidence type="ECO:0000256" key="3">
    <source>
        <dbReference type="ARBA" id="ARBA00006602"/>
    </source>
</evidence>
<evidence type="ECO:0000256" key="5">
    <source>
        <dbReference type="ARBA" id="ARBA00022448"/>
    </source>
</evidence>
<gene>
    <name evidence="12" type="primary">fliH</name>
    <name evidence="12" type="ORF">WKW77_08490</name>
</gene>
<organism evidence="12 13">
    <name type="scientific">Variovorax ureilyticus</name>
    <dbReference type="NCBI Taxonomy" id="1836198"/>
    <lineage>
        <taxon>Bacteria</taxon>
        <taxon>Pseudomonadati</taxon>
        <taxon>Pseudomonadota</taxon>
        <taxon>Betaproteobacteria</taxon>
        <taxon>Burkholderiales</taxon>
        <taxon>Comamonadaceae</taxon>
        <taxon>Variovorax</taxon>
    </lineage>
</organism>
<proteinExistence type="inferred from homology"/>
<comment type="similarity">
    <text evidence="3">Belongs to the FliH family.</text>
</comment>